<gene>
    <name evidence="1" type="ORF">RPERSI_LOCUS24649</name>
</gene>
<dbReference type="Proteomes" id="UP000789920">
    <property type="component" value="Unassembled WGS sequence"/>
</dbReference>
<protein>
    <submittedName>
        <fullName evidence="1">23813_t:CDS:1</fullName>
    </submittedName>
</protein>
<comment type="caution">
    <text evidence="1">The sequence shown here is derived from an EMBL/GenBank/DDBJ whole genome shotgun (WGS) entry which is preliminary data.</text>
</comment>
<accession>A0ACA9RY27</accession>
<keyword evidence="2" id="KW-1185">Reference proteome</keyword>
<organism evidence="1 2">
    <name type="scientific">Racocetra persica</name>
    <dbReference type="NCBI Taxonomy" id="160502"/>
    <lineage>
        <taxon>Eukaryota</taxon>
        <taxon>Fungi</taxon>
        <taxon>Fungi incertae sedis</taxon>
        <taxon>Mucoromycota</taxon>
        <taxon>Glomeromycotina</taxon>
        <taxon>Glomeromycetes</taxon>
        <taxon>Diversisporales</taxon>
        <taxon>Gigasporaceae</taxon>
        <taxon>Racocetra</taxon>
    </lineage>
</organism>
<dbReference type="EMBL" id="CAJVQC010079656">
    <property type="protein sequence ID" value="CAG8817301.1"/>
    <property type="molecule type" value="Genomic_DNA"/>
</dbReference>
<proteinExistence type="predicted"/>
<evidence type="ECO:0000313" key="1">
    <source>
        <dbReference type="EMBL" id="CAG8817301.1"/>
    </source>
</evidence>
<reference evidence="1" key="1">
    <citation type="submission" date="2021-06" db="EMBL/GenBank/DDBJ databases">
        <authorList>
            <person name="Kallberg Y."/>
            <person name="Tangrot J."/>
            <person name="Rosling A."/>
        </authorList>
    </citation>
    <scope>NUCLEOTIDE SEQUENCE</scope>
    <source>
        <strain evidence="1">MA461A</strain>
    </source>
</reference>
<sequence length="73" mass="8834">ELHNNVHKVKAELRRILDNMYTNVVKRLFPQDVYPSQSTLKESLKDYLKKMYPDFMSNINTNKFTNRFHAEWS</sequence>
<evidence type="ECO:0000313" key="2">
    <source>
        <dbReference type="Proteomes" id="UP000789920"/>
    </source>
</evidence>
<name>A0ACA9RY27_9GLOM</name>
<feature type="non-terminal residue" evidence="1">
    <location>
        <position position="73"/>
    </location>
</feature>
<feature type="non-terminal residue" evidence="1">
    <location>
        <position position="1"/>
    </location>
</feature>